<feature type="region of interest" description="Disordered" evidence="1">
    <location>
        <begin position="1"/>
        <end position="35"/>
    </location>
</feature>
<evidence type="ECO:0000313" key="4">
    <source>
        <dbReference type="Proteomes" id="UP000198403"/>
    </source>
</evidence>
<dbReference type="InterPro" id="IPR000387">
    <property type="entry name" value="Tyr_Pase_dom"/>
</dbReference>
<dbReference type="Proteomes" id="UP000198403">
    <property type="component" value="Unassembled WGS sequence"/>
</dbReference>
<dbReference type="EMBL" id="FZNO01000021">
    <property type="protein sequence ID" value="SNR71973.1"/>
    <property type="molecule type" value="Genomic_DNA"/>
</dbReference>
<dbReference type="OrthoDB" id="2629679at2"/>
<dbReference type="AlphaFoldDB" id="A0A238YMY5"/>
<gene>
    <name evidence="3" type="ORF">SAMN06272737_12116</name>
</gene>
<dbReference type="Pfam" id="PF00102">
    <property type="entry name" value="Y_phosphatase"/>
    <property type="match status" value="1"/>
</dbReference>
<feature type="domain" description="Tyrosine specific protein phosphatases" evidence="2">
    <location>
        <begin position="79"/>
        <end position="134"/>
    </location>
</feature>
<dbReference type="InterPro" id="IPR000242">
    <property type="entry name" value="PTP_cat"/>
</dbReference>
<dbReference type="PROSITE" id="PS50056">
    <property type="entry name" value="TYR_PHOSPHATASE_2"/>
    <property type="match status" value="1"/>
</dbReference>
<dbReference type="RefSeq" id="WP_141137538.1">
    <property type="nucleotide sequence ID" value="NZ_FZNO01000021.1"/>
</dbReference>
<dbReference type="PANTHER" id="PTHR23339">
    <property type="entry name" value="TYROSINE SPECIFIC PROTEIN PHOSPHATASE AND DUAL SPECIFICITY PROTEIN PHOSPHATASE"/>
    <property type="match status" value="1"/>
</dbReference>
<dbReference type="GO" id="GO:0004725">
    <property type="term" value="F:protein tyrosine phosphatase activity"/>
    <property type="evidence" value="ECO:0007669"/>
    <property type="project" value="InterPro"/>
</dbReference>
<reference evidence="3 4" key="1">
    <citation type="submission" date="2017-06" db="EMBL/GenBank/DDBJ databases">
        <authorList>
            <person name="Kim H.J."/>
            <person name="Triplett B.A."/>
        </authorList>
    </citation>
    <scope>NUCLEOTIDE SEQUENCE [LARGE SCALE GENOMIC DNA]</scope>
    <source>
        <strain evidence="3 4">DSM 44272</strain>
    </source>
</reference>
<name>A0A238YMY5_9ACTN</name>
<protein>
    <submittedName>
        <fullName evidence="3">Protein-tyrosine phosphatase</fullName>
    </submittedName>
</protein>
<sequence>MKDPTAPHRSQARGGTLQRGRDDEPGVVRLPGGARVRGRRLGDRASPVDFALVLAAGPVPGWPYRRLRWPDFWVPLDRDDALDALREVRRRALAGERVEVTCRGGTGRTGTALAALAVLDGLPPEDAFAWVRREFHPRAVETPWQRWWLRRVG</sequence>
<evidence type="ECO:0000259" key="2">
    <source>
        <dbReference type="PROSITE" id="PS50056"/>
    </source>
</evidence>
<proteinExistence type="predicted"/>
<organism evidence="3 4">
    <name type="scientific">Blastococcus mobilis</name>
    <dbReference type="NCBI Taxonomy" id="1938746"/>
    <lineage>
        <taxon>Bacteria</taxon>
        <taxon>Bacillati</taxon>
        <taxon>Actinomycetota</taxon>
        <taxon>Actinomycetes</taxon>
        <taxon>Geodermatophilales</taxon>
        <taxon>Geodermatophilaceae</taxon>
        <taxon>Blastococcus</taxon>
    </lineage>
</organism>
<dbReference type="Gene3D" id="3.90.190.10">
    <property type="entry name" value="Protein tyrosine phosphatase superfamily"/>
    <property type="match status" value="1"/>
</dbReference>
<dbReference type="InterPro" id="IPR029021">
    <property type="entry name" value="Prot-tyrosine_phosphatase-like"/>
</dbReference>
<keyword evidence="4" id="KW-1185">Reference proteome</keyword>
<evidence type="ECO:0000313" key="3">
    <source>
        <dbReference type="EMBL" id="SNR71973.1"/>
    </source>
</evidence>
<dbReference type="SUPFAM" id="SSF52799">
    <property type="entry name" value="(Phosphotyrosine protein) phosphatases II"/>
    <property type="match status" value="1"/>
</dbReference>
<dbReference type="InterPro" id="IPR050561">
    <property type="entry name" value="PTP"/>
</dbReference>
<evidence type="ECO:0000256" key="1">
    <source>
        <dbReference type="SAM" id="MobiDB-lite"/>
    </source>
</evidence>
<accession>A0A238YMY5</accession>